<dbReference type="AlphaFoldDB" id="A0AAC9MWP5"/>
<proteinExistence type="predicted"/>
<protein>
    <recommendedName>
        <fullName evidence="4">Bacterial EndoU nuclease domain-containing protein</fullName>
    </recommendedName>
</protein>
<evidence type="ECO:0008006" key="4">
    <source>
        <dbReference type="Google" id="ProtNLM"/>
    </source>
</evidence>
<evidence type="ECO:0000313" key="2">
    <source>
        <dbReference type="EMBL" id="AOS61037.1"/>
    </source>
</evidence>
<feature type="region of interest" description="Disordered" evidence="1">
    <location>
        <begin position="96"/>
        <end position="123"/>
    </location>
</feature>
<dbReference type="Proteomes" id="UP000095210">
    <property type="component" value="Chromosome"/>
</dbReference>
<dbReference type="RefSeq" id="WP_069845860.1">
    <property type="nucleotide sequence ID" value="NZ_CP014859.1"/>
</dbReference>
<evidence type="ECO:0000256" key="1">
    <source>
        <dbReference type="SAM" id="MobiDB-lite"/>
    </source>
</evidence>
<evidence type="ECO:0000313" key="3">
    <source>
        <dbReference type="Proteomes" id="UP000095210"/>
    </source>
</evidence>
<name>A0AAC9MWP5_9PSEU</name>
<dbReference type="KEGG" id="ahm:TL08_00965"/>
<reference evidence="3" key="1">
    <citation type="submission" date="2016-03" db="EMBL/GenBank/DDBJ databases">
        <title>Complete genome sequence of the type strain Actinoalloteichus hymeniacidonis DSM 45092.</title>
        <authorList>
            <person name="Schaffert L."/>
            <person name="Albersmeier A."/>
            <person name="Winkler A."/>
            <person name="Kalinowski J."/>
            <person name="Zotchev S."/>
            <person name="Ruckert C."/>
        </authorList>
    </citation>
    <scope>NUCLEOTIDE SEQUENCE [LARGE SCALE GENOMIC DNA]</scope>
    <source>
        <strain evidence="3">HPA177(T) (DSM 45092(T))</strain>
    </source>
</reference>
<organism evidence="2 3">
    <name type="scientific">Actinoalloteichus hymeniacidonis</name>
    <dbReference type="NCBI Taxonomy" id="340345"/>
    <lineage>
        <taxon>Bacteria</taxon>
        <taxon>Bacillati</taxon>
        <taxon>Actinomycetota</taxon>
        <taxon>Actinomycetes</taxon>
        <taxon>Pseudonocardiales</taxon>
        <taxon>Pseudonocardiaceae</taxon>
        <taxon>Actinoalloteichus</taxon>
    </lineage>
</organism>
<sequence length="258" mass="28245">MSVTEVVAQLQRAHALLTEARHAAAVADAAISDGAAVFATATTGSTQPEVTQINRLAVRSGQDVRAAHDLFAQAQDRIDRYCQEIAGHGIGGGSSSLLASTSDDNATRPPLLTTPANDTNRHPDPAIRYAEEIAEIRRNGSKISPEKVVRVGRHWQGHLIWLEEGDRYTAGRAHILRENRVGNFEEVGLPETQVIDTIFELLENGPIAGYCGEDGEVYEIEINKNPRRIAIVVSDNGFIVTSYPLSLNDKIRPHRERK</sequence>
<accession>A0AAC9MWP5</accession>
<dbReference type="EMBL" id="CP014859">
    <property type="protein sequence ID" value="AOS61037.1"/>
    <property type="molecule type" value="Genomic_DNA"/>
</dbReference>
<keyword evidence="3" id="KW-1185">Reference proteome</keyword>
<gene>
    <name evidence="2" type="ORF">TL08_00965</name>
</gene>